<organism evidence="2 3">
    <name type="scientific">Candidatus Enterocloster excrementipullorum</name>
    <dbReference type="NCBI Taxonomy" id="2838559"/>
    <lineage>
        <taxon>Bacteria</taxon>
        <taxon>Bacillati</taxon>
        <taxon>Bacillota</taxon>
        <taxon>Clostridia</taxon>
        <taxon>Lachnospirales</taxon>
        <taxon>Lachnospiraceae</taxon>
        <taxon>Enterocloster</taxon>
    </lineage>
</organism>
<dbReference type="SUPFAM" id="SSF52540">
    <property type="entry name" value="P-loop containing nucleoside triphosphate hydrolases"/>
    <property type="match status" value="1"/>
</dbReference>
<dbReference type="Gene3D" id="3.40.50.300">
    <property type="entry name" value="P-loop containing nucleotide triphosphate hydrolases"/>
    <property type="match status" value="1"/>
</dbReference>
<dbReference type="Proteomes" id="UP000823910">
    <property type="component" value="Unassembled WGS sequence"/>
</dbReference>
<dbReference type="EMBL" id="DWWT01000029">
    <property type="protein sequence ID" value="HJC05923.1"/>
    <property type="molecule type" value="Genomic_DNA"/>
</dbReference>
<dbReference type="PANTHER" id="PTHR13696">
    <property type="entry name" value="P-LOOP CONTAINING NUCLEOSIDE TRIPHOSPHATE HYDROLASE"/>
    <property type="match status" value="1"/>
</dbReference>
<dbReference type="InterPro" id="IPR050678">
    <property type="entry name" value="DNA_Partitioning_ATPase"/>
</dbReference>
<sequence>MVTFDNVLDETVNGVCRWKRKGILREATIIRDVYGKIALLLDNTAAVSDEDSQELETCLDQAIGPFFGGHVYYKKQSHNKRNIETRIQPIVDIIETEREMWREEEGIAFFVSERPIAKKAWIKTSAKQESVWPYEEAIEDGGTKVVAFYSFKGGMGRTTALAAAAINLVRQGKNVMMVDMDIEAPGLATLFFPENRIERGVLDYLLESEIADNTDIHDYVLDVTEPALIEENYGMLYLMPAGKVNEQYLQKLARIDYQDNRENHLRTSVGTMLKRLRDGYGVDYLLIDARAGFHDLGGVAVSQLPHGSVLFGNSSRQSWDGIRQVLRSIAKSHASDFPVMLVDSRCDKPTSPYFAEAKKAFIGASYTVFLDCFYDNEESVPGIDSEESAHYPEFIYSSDDLLRGVELYSDGSPEKDDLVTAYRQCLTEECYRKLTARIEGWFGENES</sequence>
<gene>
    <name evidence="2" type="ORF">H9704_07200</name>
</gene>
<proteinExistence type="predicted"/>
<evidence type="ECO:0000259" key="1">
    <source>
        <dbReference type="Pfam" id="PF13614"/>
    </source>
</evidence>
<dbReference type="Pfam" id="PF13614">
    <property type="entry name" value="AAA_31"/>
    <property type="match status" value="1"/>
</dbReference>
<comment type="caution">
    <text evidence="2">The sequence shown here is derived from an EMBL/GenBank/DDBJ whole genome shotgun (WGS) entry which is preliminary data.</text>
</comment>
<dbReference type="PANTHER" id="PTHR13696:SF52">
    <property type="entry name" value="PARA FAMILY PROTEIN CT_582"/>
    <property type="match status" value="1"/>
</dbReference>
<dbReference type="AlphaFoldDB" id="A0A9D2N0Q2"/>
<evidence type="ECO:0000313" key="3">
    <source>
        <dbReference type="Proteomes" id="UP000823910"/>
    </source>
</evidence>
<reference evidence="2" key="1">
    <citation type="journal article" date="2021" name="PeerJ">
        <title>Extensive microbial diversity within the chicken gut microbiome revealed by metagenomics and culture.</title>
        <authorList>
            <person name="Gilroy R."/>
            <person name="Ravi A."/>
            <person name="Getino M."/>
            <person name="Pursley I."/>
            <person name="Horton D.L."/>
            <person name="Alikhan N.F."/>
            <person name="Baker D."/>
            <person name="Gharbi K."/>
            <person name="Hall N."/>
            <person name="Watson M."/>
            <person name="Adriaenssens E.M."/>
            <person name="Foster-Nyarko E."/>
            <person name="Jarju S."/>
            <person name="Secka A."/>
            <person name="Antonio M."/>
            <person name="Oren A."/>
            <person name="Chaudhuri R.R."/>
            <person name="La Ragione R."/>
            <person name="Hildebrand F."/>
            <person name="Pallen M.J."/>
        </authorList>
    </citation>
    <scope>NUCLEOTIDE SEQUENCE</scope>
    <source>
        <strain evidence="2">CHK180-15479</strain>
    </source>
</reference>
<accession>A0A9D2N0Q2</accession>
<name>A0A9D2N0Q2_9FIRM</name>
<reference evidence="2" key="2">
    <citation type="submission" date="2021-04" db="EMBL/GenBank/DDBJ databases">
        <authorList>
            <person name="Gilroy R."/>
        </authorList>
    </citation>
    <scope>NUCLEOTIDE SEQUENCE</scope>
    <source>
        <strain evidence="2">CHK180-15479</strain>
    </source>
</reference>
<protein>
    <submittedName>
        <fullName evidence="2">ParA family protein</fullName>
    </submittedName>
</protein>
<feature type="domain" description="AAA" evidence="1">
    <location>
        <begin position="143"/>
        <end position="289"/>
    </location>
</feature>
<dbReference type="InterPro" id="IPR025669">
    <property type="entry name" value="AAA_dom"/>
</dbReference>
<dbReference type="NCBIfam" id="NF047398">
    <property type="entry name" value="AAA_KGGVGR"/>
    <property type="match status" value="1"/>
</dbReference>
<evidence type="ECO:0000313" key="2">
    <source>
        <dbReference type="EMBL" id="HJC05923.1"/>
    </source>
</evidence>
<dbReference type="InterPro" id="IPR027417">
    <property type="entry name" value="P-loop_NTPase"/>
</dbReference>